<proteinExistence type="predicted"/>
<dbReference type="Gene3D" id="3.40.50.2300">
    <property type="match status" value="1"/>
</dbReference>
<dbReference type="InterPro" id="IPR058245">
    <property type="entry name" value="NreC/VraR/RcsB-like_REC"/>
</dbReference>
<dbReference type="PANTHER" id="PTHR43214:SF24">
    <property type="entry name" value="TRANSCRIPTIONAL REGULATORY PROTEIN NARL-RELATED"/>
    <property type="match status" value="1"/>
</dbReference>
<dbReference type="GO" id="GO:0000160">
    <property type="term" value="P:phosphorelay signal transduction system"/>
    <property type="evidence" value="ECO:0007669"/>
    <property type="project" value="InterPro"/>
</dbReference>
<dbReference type="AlphaFoldDB" id="A0A7W0CED5"/>
<dbReference type="CDD" id="cd06170">
    <property type="entry name" value="LuxR_C_like"/>
    <property type="match status" value="1"/>
</dbReference>
<dbReference type="RefSeq" id="WP_312894227.1">
    <property type="nucleotide sequence ID" value="NZ_BAABAM010000001.1"/>
</dbReference>
<dbReference type="SUPFAM" id="SSF52172">
    <property type="entry name" value="CheY-like"/>
    <property type="match status" value="1"/>
</dbReference>
<comment type="caution">
    <text evidence="8">The sequence shown here is derived from an EMBL/GenBank/DDBJ whole genome shotgun (WGS) entry which is preliminary data.</text>
</comment>
<dbReference type="PANTHER" id="PTHR43214">
    <property type="entry name" value="TWO-COMPONENT RESPONSE REGULATOR"/>
    <property type="match status" value="1"/>
</dbReference>
<dbReference type="InterPro" id="IPR001789">
    <property type="entry name" value="Sig_transdc_resp-reg_receiver"/>
</dbReference>
<evidence type="ECO:0000259" key="6">
    <source>
        <dbReference type="PROSITE" id="PS50043"/>
    </source>
</evidence>
<dbReference type="SMART" id="SM00448">
    <property type="entry name" value="REC"/>
    <property type="match status" value="1"/>
</dbReference>
<dbReference type="InterPro" id="IPR039420">
    <property type="entry name" value="WalR-like"/>
</dbReference>
<dbReference type="Proteomes" id="UP000530928">
    <property type="component" value="Unassembled WGS sequence"/>
</dbReference>
<keyword evidence="9" id="KW-1185">Reference proteome</keyword>
<dbReference type="GO" id="GO:0006355">
    <property type="term" value="P:regulation of DNA-templated transcription"/>
    <property type="evidence" value="ECO:0007669"/>
    <property type="project" value="InterPro"/>
</dbReference>
<dbReference type="SMART" id="SM00421">
    <property type="entry name" value="HTH_LUXR"/>
    <property type="match status" value="1"/>
</dbReference>
<evidence type="ECO:0000313" key="8">
    <source>
        <dbReference type="EMBL" id="MBA2889626.1"/>
    </source>
</evidence>
<dbReference type="CDD" id="cd17535">
    <property type="entry name" value="REC_NarL-like"/>
    <property type="match status" value="1"/>
</dbReference>
<dbReference type="Pfam" id="PF00072">
    <property type="entry name" value="Response_reg"/>
    <property type="match status" value="1"/>
</dbReference>
<accession>A0A7W0CED5</accession>
<gene>
    <name evidence="8" type="ORF">HNR30_000961</name>
</gene>
<dbReference type="InterPro" id="IPR000792">
    <property type="entry name" value="Tscrpt_reg_LuxR_C"/>
</dbReference>
<evidence type="ECO:0000256" key="1">
    <source>
        <dbReference type="ARBA" id="ARBA00022553"/>
    </source>
</evidence>
<keyword evidence="3 8" id="KW-0238">DNA-binding</keyword>
<keyword evidence="1 5" id="KW-0597">Phosphoprotein</keyword>
<feature type="modified residue" description="4-aspartylphosphate" evidence="5">
    <location>
        <position position="61"/>
    </location>
</feature>
<dbReference type="PROSITE" id="PS50043">
    <property type="entry name" value="HTH_LUXR_2"/>
    <property type="match status" value="1"/>
</dbReference>
<evidence type="ECO:0000256" key="3">
    <source>
        <dbReference type="ARBA" id="ARBA00023125"/>
    </source>
</evidence>
<dbReference type="InterPro" id="IPR011006">
    <property type="entry name" value="CheY-like_superfamily"/>
</dbReference>
<feature type="domain" description="Response regulatory" evidence="7">
    <location>
        <begin position="10"/>
        <end position="128"/>
    </location>
</feature>
<dbReference type="PROSITE" id="PS50110">
    <property type="entry name" value="RESPONSE_REGULATORY"/>
    <property type="match status" value="1"/>
</dbReference>
<evidence type="ECO:0000313" key="9">
    <source>
        <dbReference type="Proteomes" id="UP000530928"/>
    </source>
</evidence>
<dbReference type="Pfam" id="PF00196">
    <property type="entry name" value="GerE"/>
    <property type="match status" value="1"/>
</dbReference>
<evidence type="ECO:0000256" key="2">
    <source>
        <dbReference type="ARBA" id="ARBA00023015"/>
    </source>
</evidence>
<dbReference type="PRINTS" id="PR00038">
    <property type="entry name" value="HTHLUXR"/>
</dbReference>
<evidence type="ECO:0000256" key="5">
    <source>
        <dbReference type="PROSITE-ProRule" id="PRU00169"/>
    </source>
</evidence>
<reference evidence="8 9" key="1">
    <citation type="submission" date="2020-07" db="EMBL/GenBank/DDBJ databases">
        <title>Genomic Encyclopedia of Type Strains, Phase IV (KMG-IV): sequencing the most valuable type-strain genomes for metagenomic binning, comparative biology and taxonomic classification.</title>
        <authorList>
            <person name="Goeker M."/>
        </authorList>
    </citation>
    <scope>NUCLEOTIDE SEQUENCE [LARGE SCALE GENOMIC DNA]</scope>
    <source>
        <strain evidence="8 9">DSM 45533</strain>
    </source>
</reference>
<keyword evidence="2" id="KW-0805">Transcription regulation</keyword>
<protein>
    <submittedName>
        <fullName evidence="8">DNA-binding NarL/FixJ family response regulator</fullName>
    </submittedName>
</protein>
<evidence type="ECO:0000259" key="7">
    <source>
        <dbReference type="PROSITE" id="PS50110"/>
    </source>
</evidence>
<evidence type="ECO:0000256" key="4">
    <source>
        <dbReference type="ARBA" id="ARBA00023163"/>
    </source>
</evidence>
<name>A0A7W0CED5_9ACTN</name>
<organism evidence="8 9">
    <name type="scientific">Nonomuraea soli</name>
    <dbReference type="NCBI Taxonomy" id="1032476"/>
    <lineage>
        <taxon>Bacteria</taxon>
        <taxon>Bacillati</taxon>
        <taxon>Actinomycetota</taxon>
        <taxon>Actinomycetes</taxon>
        <taxon>Streptosporangiales</taxon>
        <taxon>Streptosporangiaceae</taxon>
        <taxon>Nonomuraea</taxon>
    </lineage>
</organism>
<keyword evidence="4" id="KW-0804">Transcription</keyword>
<sequence>MSEARERPIRVLIADDQALVRTGFRALLGTEPGVEVVGEAGDGGQAVQQARELRPDVVLMDIRMPHVDGLTATRLIAADPALDGVRVVILTTYVEDANVFAALAAGAGGFLAKDAEPEELLQAIRVVARGDALLSPGVTRTVIERFAQLHRDPAAGAAPGDLAVLTDREREVVALVAAGLSNEEIAGRLGMRPLTAKTHVSRAMVKLGLRDRAQLVVLAYESGLVTPQRPHM</sequence>
<dbReference type="EMBL" id="JACDUR010000001">
    <property type="protein sequence ID" value="MBA2889626.1"/>
    <property type="molecule type" value="Genomic_DNA"/>
</dbReference>
<feature type="domain" description="HTH luxR-type" evidence="6">
    <location>
        <begin position="158"/>
        <end position="223"/>
    </location>
</feature>
<dbReference type="GO" id="GO:0003677">
    <property type="term" value="F:DNA binding"/>
    <property type="evidence" value="ECO:0007669"/>
    <property type="project" value="UniProtKB-KW"/>
</dbReference>